<dbReference type="InterPro" id="IPR035965">
    <property type="entry name" value="PAS-like_dom_sf"/>
</dbReference>
<dbReference type="PANTHER" id="PTHR43547">
    <property type="entry name" value="TWO-COMPONENT HISTIDINE KINASE"/>
    <property type="match status" value="1"/>
</dbReference>
<dbReference type="InterPro" id="IPR036097">
    <property type="entry name" value="HisK_dim/P_sf"/>
</dbReference>
<dbReference type="Gene3D" id="1.10.287.130">
    <property type="match status" value="1"/>
</dbReference>
<dbReference type="EC" id="2.7.13.3" evidence="3"/>
<organism evidence="11 12">
    <name type="scientific">Actinoplanes xinjiangensis</name>
    <dbReference type="NCBI Taxonomy" id="512350"/>
    <lineage>
        <taxon>Bacteria</taxon>
        <taxon>Bacillati</taxon>
        <taxon>Actinomycetota</taxon>
        <taxon>Actinomycetes</taxon>
        <taxon>Micromonosporales</taxon>
        <taxon>Micromonosporaceae</taxon>
        <taxon>Actinoplanes</taxon>
    </lineage>
</organism>
<dbReference type="InterPro" id="IPR011006">
    <property type="entry name" value="CheY-like_superfamily"/>
</dbReference>
<gene>
    <name evidence="11" type="ORF">BC793_106201</name>
</gene>
<feature type="modified residue" description="4-aspartylphosphate" evidence="7">
    <location>
        <position position="602"/>
    </location>
</feature>
<evidence type="ECO:0000256" key="5">
    <source>
        <dbReference type="ARBA" id="ARBA00022777"/>
    </source>
</evidence>
<evidence type="ECO:0000256" key="7">
    <source>
        <dbReference type="PROSITE-ProRule" id="PRU00169"/>
    </source>
</evidence>
<dbReference type="EMBL" id="QGGR01000006">
    <property type="protein sequence ID" value="PWK48171.1"/>
    <property type="molecule type" value="Genomic_DNA"/>
</dbReference>
<dbReference type="InterPro" id="IPR003594">
    <property type="entry name" value="HATPase_dom"/>
</dbReference>
<accession>A0A316FGU7</accession>
<dbReference type="SMART" id="SM00448">
    <property type="entry name" value="REC"/>
    <property type="match status" value="2"/>
</dbReference>
<feature type="domain" description="PAC" evidence="10">
    <location>
        <begin position="232"/>
        <end position="284"/>
    </location>
</feature>
<comment type="catalytic activity">
    <reaction evidence="1">
        <text>ATP + protein L-histidine = ADP + protein N-phospho-L-histidine.</text>
        <dbReference type="EC" id="2.7.13.3"/>
    </reaction>
</comment>
<dbReference type="Gene3D" id="3.40.50.2300">
    <property type="match status" value="2"/>
</dbReference>
<dbReference type="GO" id="GO:0000155">
    <property type="term" value="F:phosphorelay sensor kinase activity"/>
    <property type="evidence" value="ECO:0007669"/>
    <property type="project" value="InterPro"/>
</dbReference>
<dbReference type="PANTHER" id="PTHR43547:SF2">
    <property type="entry name" value="HYBRID SIGNAL TRANSDUCTION HISTIDINE KINASE C"/>
    <property type="match status" value="1"/>
</dbReference>
<name>A0A316FGU7_9ACTN</name>
<dbReference type="CDD" id="cd00130">
    <property type="entry name" value="PAS"/>
    <property type="match status" value="1"/>
</dbReference>
<evidence type="ECO:0000256" key="6">
    <source>
        <dbReference type="ARBA" id="ARBA00023012"/>
    </source>
</evidence>
<dbReference type="InterPro" id="IPR001789">
    <property type="entry name" value="Sig_transdc_resp-reg_receiver"/>
</dbReference>
<dbReference type="AlphaFoldDB" id="A0A316FGU7"/>
<dbReference type="InterPro" id="IPR005467">
    <property type="entry name" value="His_kinase_dom"/>
</dbReference>
<dbReference type="Pfam" id="PF00072">
    <property type="entry name" value="Response_reg"/>
    <property type="match status" value="2"/>
</dbReference>
<proteinExistence type="predicted"/>
<dbReference type="SMART" id="SM00387">
    <property type="entry name" value="HATPase_c"/>
    <property type="match status" value="1"/>
</dbReference>
<dbReference type="RefSeq" id="WP_109593231.1">
    <property type="nucleotide sequence ID" value="NZ_BONA01000039.1"/>
</dbReference>
<evidence type="ECO:0000256" key="3">
    <source>
        <dbReference type="ARBA" id="ARBA00012438"/>
    </source>
</evidence>
<dbReference type="InterPro" id="IPR036890">
    <property type="entry name" value="HATPase_C_sf"/>
</dbReference>
<dbReference type="OrthoDB" id="9764154at2"/>
<dbReference type="NCBIfam" id="TIGR00229">
    <property type="entry name" value="sensory_box"/>
    <property type="match status" value="1"/>
</dbReference>
<keyword evidence="12" id="KW-1185">Reference proteome</keyword>
<evidence type="ECO:0000259" key="8">
    <source>
        <dbReference type="PROSITE" id="PS50109"/>
    </source>
</evidence>
<dbReference type="Gene3D" id="3.30.565.10">
    <property type="entry name" value="Histidine kinase-like ATPase, C-terminal domain"/>
    <property type="match status" value="1"/>
</dbReference>
<comment type="subcellular location">
    <subcellularLocation>
        <location evidence="2">Cell membrane</location>
    </subcellularLocation>
</comment>
<feature type="domain" description="Histidine kinase" evidence="8">
    <location>
        <begin position="310"/>
        <end position="528"/>
    </location>
</feature>
<keyword evidence="4 7" id="KW-0597">Phosphoprotein</keyword>
<sequence length="695" mass="73338">MATVLVVDDVAENRDLVTMLLSCRGHDVLEASDGVGALDVVRAQHPDIVVSDVLMPGIDGLELVHRLRSDADPVTASSPVIFYTANYLEPETRPIADACGVSRVVLRGADPRELLDAVDEVLAAGPVDVNVGSAADFARVHSQAVNAKLVEKDRALRHRERQFEAMATASPVGIALLGADGSATYVNPRLAEITGQPAGRLSGVGWLICLDAAVRGEAVDAVRTTSAAAIEHRYRTHLIREDLTDRWLRVHLRPFPDTSSDVAGAVVIVDDISDVVAAEERIAHEARQRQEEAAGHDAERLDSLRRMAGGIAHDFNNLLGSMLGFTQLVSDAITDEKDRGGVAGAAATIMLEDLEQVTLGGRRATKLTEQLLAFGRREINEPVVVELKAFITAFARELTGENVSVTVWLSEDTPSARIDRRGLDRLLHLLLRNAGEAMPGGGVVTISARKDPVLGAAVIEVTDTGCGMTPEVQRRAFEPFFSTKQDVRTAGLGLSTAHGIVTQAGGEITLTSQRETGTTVRVCLPAVTPAGPGEQSGLPATGTRDRAGDVTVLLVDDDEPLRRAAERFITKGGYRVLAAADGPAALALAEAHPGPIHCLVTDVVMPGMDGRQLAHHLLGVRPQLKVVFISGFAEALIAEDGTSLEPGGRIIAKPFTGAELREAIGAALLTGPLAAGSSAAGPVAAVSVETGTTRR</sequence>
<dbReference type="InterPro" id="IPR004358">
    <property type="entry name" value="Sig_transdc_His_kin-like_C"/>
</dbReference>
<dbReference type="PRINTS" id="PR00344">
    <property type="entry name" value="BCTRLSENSOR"/>
</dbReference>
<dbReference type="Gene3D" id="3.30.450.20">
    <property type="entry name" value="PAS domain"/>
    <property type="match status" value="1"/>
</dbReference>
<evidence type="ECO:0000259" key="10">
    <source>
        <dbReference type="PROSITE" id="PS50113"/>
    </source>
</evidence>
<dbReference type="InterPro" id="IPR000014">
    <property type="entry name" value="PAS"/>
</dbReference>
<protein>
    <recommendedName>
        <fullName evidence="3">histidine kinase</fullName>
        <ecNumber evidence="3">2.7.13.3</ecNumber>
    </recommendedName>
</protein>
<dbReference type="InterPro" id="IPR000700">
    <property type="entry name" value="PAS-assoc_C"/>
</dbReference>
<keyword evidence="6" id="KW-0902">Two-component regulatory system</keyword>
<evidence type="ECO:0000259" key="9">
    <source>
        <dbReference type="PROSITE" id="PS50110"/>
    </source>
</evidence>
<evidence type="ECO:0000313" key="11">
    <source>
        <dbReference type="EMBL" id="PWK48171.1"/>
    </source>
</evidence>
<dbReference type="InterPro" id="IPR013656">
    <property type="entry name" value="PAS_4"/>
</dbReference>
<dbReference type="PROSITE" id="PS50113">
    <property type="entry name" value="PAC"/>
    <property type="match status" value="1"/>
</dbReference>
<reference evidence="11 12" key="1">
    <citation type="submission" date="2018-05" db="EMBL/GenBank/DDBJ databases">
        <title>Genomic Encyclopedia of Archaeal and Bacterial Type Strains, Phase II (KMG-II): from individual species to whole genera.</title>
        <authorList>
            <person name="Goeker M."/>
        </authorList>
    </citation>
    <scope>NUCLEOTIDE SEQUENCE [LARGE SCALE GENOMIC DNA]</scope>
    <source>
        <strain evidence="11 12">DSM 45184</strain>
    </source>
</reference>
<dbReference type="GO" id="GO:0005886">
    <property type="term" value="C:plasma membrane"/>
    <property type="evidence" value="ECO:0007669"/>
    <property type="project" value="UniProtKB-SubCell"/>
</dbReference>
<evidence type="ECO:0000256" key="4">
    <source>
        <dbReference type="ARBA" id="ARBA00022553"/>
    </source>
</evidence>
<dbReference type="SMART" id="SM00388">
    <property type="entry name" value="HisKA"/>
    <property type="match status" value="1"/>
</dbReference>
<dbReference type="PROSITE" id="PS50110">
    <property type="entry name" value="RESPONSE_REGULATORY"/>
    <property type="match status" value="2"/>
</dbReference>
<feature type="modified residue" description="4-aspartylphosphate" evidence="7">
    <location>
        <position position="52"/>
    </location>
</feature>
<feature type="domain" description="Response regulatory" evidence="9">
    <location>
        <begin position="551"/>
        <end position="668"/>
    </location>
</feature>
<evidence type="ECO:0000256" key="2">
    <source>
        <dbReference type="ARBA" id="ARBA00004236"/>
    </source>
</evidence>
<dbReference type="Pfam" id="PF02518">
    <property type="entry name" value="HATPase_c"/>
    <property type="match status" value="1"/>
</dbReference>
<dbReference type="Pfam" id="PF08448">
    <property type="entry name" value="PAS_4"/>
    <property type="match status" value="1"/>
</dbReference>
<dbReference type="PROSITE" id="PS50109">
    <property type="entry name" value="HIS_KIN"/>
    <property type="match status" value="1"/>
</dbReference>
<dbReference type="SUPFAM" id="SSF55785">
    <property type="entry name" value="PYP-like sensor domain (PAS domain)"/>
    <property type="match status" value="1"/>
</dbReference>
<dbReference type="Proteomes" id="UP000245697">
    <property type="component" value="Unassembled WGS sequence"/>
</dbReference>
<keyword evidence="5" id="KW-0808">Transferase</keyword>
<dbReference type="SUPFAM" id="SSF52172">
    <property type="entry name" value="CheY-like"/>
    <property type="match status" value="2"/>
</dbReference>
<dbReference type="InterPro" id="IPR003661">
    <property type="entry name" value="HisK_dim/P_dom"/>
</dbReference>
<dbReference type="SUPFAM" id="SSF47384">
    <property type="entry name" value="Homodimeric domain of signal transducing histidine kinase"/>
    <property type="match status" value="1"/>
</dbReference>
<feature type="domain" description="Response regulatory" evidence="9">
    <location>
        <begin position="3"/>
        <end position="122"/>
    </location>
</feature>
<evidence type="ECO:0000256" key="1">
    <source>
        <dbReference type="ARBA" id="ARBA00000085"/>
    </source>
</evidence>
<evidence type="ECO:0000313" key="12">
    <source>
        <dbReference type="Proteomes" id="UP000245697"/>
    </source>
</evidence>
<keyword evidence="5" id="KW-0418">Kinase</keyword>
<dbReference type="SUPFAM" id="SSF55874">
    <property type="entry name" value="ATPase domain of HSP90 chaperone/DNA topoisomerase II/histidine kinase"/>
    <property type="match status" value="1"/>
</dbReference>
<comment type="caution">
    <text evidence="11">The sequence shown here is derived from an EMBL/GenBank/DDBJ whole genome shotgun (WGS) entry which is preliminary data.</text>
</comment>